<feature type="region of interest" description="Disordered" evidence="5">
    <location>
        <begin position="655"/>
        <end position="676"/>
    </location>
</feature>
<dbReference type="GO" id="GO:0016020">
    <property type="term" value="C:membrane"/>
    <property type="evidence" value="ECO:0007669"/>
    <property type="project" value="UniProtKB-SubCell"/>
</dbReference>
<evidence type="ECO:0008006" key="10">
    <source>
        <dbReference type="Google" id="ProtNLM"/>
    </source>
</evidence>
<evidence type="ECO:0000313" key="8">
    <source>
        <dbReference type="EMBL" id="KAF2719459.1"/>
    </source>
</evidence>
<dbReference type="InterPro" id="IPR011993">
    <property type="entry name" value="PH-like_dom_sf"/>
</dbReference>
<dbReference type="PROSITE" id="PS50003">
    <property type="entry name" value="PH_DOMAIN"/>
    <property type="match status" value="1"/>
</dbReference>
<feature type="region of interest" description="Disordered" evidence="5">
    <location>
        <begin position="439"/>
        <end position="470"/>
    </location>
</feature>
<dbReference type="SMART" id="SM00233">
    <property type="entry name" value="PH"/>
    <property type="match status" value="1"/>
</dbReference>
<sequence length="1452" mass="160233">MADNEASNLARLEPVQKFTLIPVTLKEAALDSPSFRAVAYHFSEQIGVVEVWLDNYIRAAQRLVQEVSSLEGLVNNFIAQSTPPNNISEAVLDPDHSLLAMKRYGEGAREFWNYTLRGVKKYEQSVIDPIRGFLERDLRIFKDARRSLEATQKTFDSTVSRYLSQSKSKESSSLREDAFQLHESRKAYLKASMDYCAIAPQLRAALDKLIVRIFSEQWKEMRASREANNTLFQKWSTEIERVRGWSHEMENSEGAFKKELMLARKQLEEAAESKARPSRELDDYAISTVPYLGTGGPRSQPGLATPAKPPGQGHNGEKQGWLFMRTLTGKPARTVWSRRWFYVQNGIFGWLIQGNRSGGVEESDKYGVLLCSVRPAFQEDRRFCFEVKTKDQSIVLQAETQGELVEWIDAFEVAKRNALDDPASTDAAAGVAPGTFDPAFSISPPTAPEFAAKPADGHSTSDSQDGATGLGLAAGEAGAVISSRPSFDVRDSAARRVMSLSRDPGPESSGDGERGRDHAARLMQKLDLHKRSTAASPALTQTTPAPPAGGIASLISASHNILPVGPGAMSPPQALVAGSGQDASRRGFIMPLSTLAPSTLVNPPAPTNLSHTAVVVSGERGVSFGGGEKGVPSGIMANLWGSVNWGYINRVGGDGGQEVAPRPGTTGNTGTANKSLSINKAQDDSGIMDGHDANLVPQTLHRKTASLQAGGSGITSGKASLDASALPRDVGSEEEFPSMYPLPLKAQQAQFGMLFPTVPKTEKVLLVFRATWNPNEQQEFPGRVYVTIRNIYFYSHHMGLVLITSVALDRINEITAAPGRDCDFLYLHLRPRVSTTGESEEDRRRITVKTFLEPLKLLQRRLSYLVHNANSDEPDILETALRTLIKLEVDVPKRSSSADSWEDLTFSNIGDSADSPEQRKKERNLKASLHIDSKLGYKLEDRVKTGREVQKFKLPAHPVVYAPKDLQSSVVREFNVSAKALFHVMFGDKSAVFQLLYANRWADNITQTPWTQSKSGDGKEKVRGKFTRRFTSPQAQGPGAGSFQDTQTIDIHNDHLCYVVSNTKRPWRLPYSQYFTLVTKLVITHSAKSKCKLALYQQIVWQKTPMLAYFKHLIEVQSFKELEANGLDLTNVVMDQVGKLGHHSKTNRAVEIFGNIGQQTQIAQIDTSKAPTLAVLGGTKQSRLAERRTLSVLIAQDAFTRVISLVTMVLDLVIAIGKGLLNACTTHTLLVILLVTSTIYNSWHSYRDGLVWWHEREAGKYMKRLGVMPQTTLHRAIYLHDVDELIKPPFLTGSNVTDDTLSSMLAPDTTPETGVKSCRSTFAELIGSPSDDSDLGSNAPGSRLHRTRDSIARYRHDLLVAIRVINRVEKHVVAAEWEDWVVNEGKKCTKVKKLLLAQHASEDSKSKKGKTKGKDQKQADDAALADLGDDFQRYCESCRLEGQKLQGINKLM</sequence>
<dbReference type="PANTHER" id="PTHR14248">
    <property type="entry name" value="CYCLIN Y, ISOFORM A"/>
    <property type="match status" value="1"/>
</dbReference>
<proteinExistence type="predicted"/>
<dbReference type="InterPro" id="IPR027267">
    <property type="entry name" value="AH/BAR_dom_sf"/>
</dbReference>
<organism evidence="8 9">
    <name type="scientific">Polychaeton citri CBS 116435</name>
    <dbReference type="NCBI Taxonomy" id="1314669"/>
    <lineage>
        <taxon>Eukaryota</taxon>
        <taxon>Fungi</taxon>
        <taxon>Dikarya</taxon>
        <taxon>Ascomycota</taxon>
        <taxon>Pezizomycotina</taxon>
        <taxon>Dothideomycetes</taxon>
        <taxon>Dothideomycetidae</taxon>
        <taxon>Capnodiales</taxon>
        <taxon>Capnodiaceae</taxon>
        <taxon>Polychaeton</taxon>
    </lineage>
</organism>
<evidence type="ECO:0000256" key="3">
    <source>
        <dbReference type="ARBA" id="ARBA00022989"/>
    </source>
</evidence>
<evidence type="ECO:0000256" key="2">
    <source>
        <dbReference type="ARBA" id="ARBA00022692"/>
    </source>
</evidence>
<dbReference type="Gene3D" id="2.30.29.30">
    <property type="entry name" value="Pleckstrin-homology domain (PH domain)/Phosphotyrosine-binding domain (PTB)"/>
    <property type="match status" value="1"/>
</dbReference>
<dbReference type="CDD" id="cd13280">
    <property type="entry name" value="PH_SIP3"/>
    <property type="match status" value="1"/>
</dbReference>
<feature type="compositionally biased region" description="Polar residues" evidence="5">
    <location>
        <begin position="665"/>
        <end position="676"/>
    </location>
</feature>
<evidence type="ECO:0000259" key="6">
    <source>
        <dbReference type="PROSITE" id="PS50003"/>
    </source>
</evidence>
<evidence type="ECO:0000313" key="9">
    <source>
        <dbReference type="Proteomes" id="UP000799441"/>
    </source>
</evidence>
<dbReference type="InterPro" id="IPR042067">
    <property type="entry name" value="Sip3_PH"/>
</dbReference>
<dbReference type="SUPFAM" id="SSF50729">
    <property type="entry name" value="PH domain-like"/>
    <property type="match status" value="1"/>
</dbReference>
<evidence type="ECO:0000256" key="1">
    <source>
        <dbReference type="ARBA" id="ARBA00004370"/>
    </source>
</evidence>
<feature type="compositionally biased region" description="Low complexity" evidence="5">
    <location>
        <begin position="533"/>
        <end position="543"/>
    </location>
</feature>
<evidence type="ECO:0000256" key="4">
    <source>
        <dbReference type="ARBA" id="ARBA00023136"/>
    </source>
</evidence>
<dbReference type="InterPro" id="IPR039463">
    <property type="entry name" value="Sip3/Lam1_BAR"/>
</dbReference>
<reference evidence="8" key="1">
    <citation type="journal article" date="2020" name="Stud. Mycol.">
        <title>101 Dothideomycetes genomes: a test case for predicting lifestyles and emergence of pathogens.</title>
        <authorList>
            <person name="Haridas S."/>
            <person name="Albert R."/>
            <person name="Binder M."/>
            <person name="Bloem J."/>
            <person name="Labutti K."/>
            <person name="Salamov A."/>
            <person name="Andreopoulos B."/>
            <person name="Baker S."/>
            <person name="Barry K."/>
            <person name="Bills G."/>
            <person name="Bluhm B."/>
            <person name="Cannon C."/>
            <person name="Castanera R."/>
            <person name="Culley D."/>
            <person name="Daum C."/>
            <person name="Ezra D."/>
            <person name="Gonzalez J."/>
            <person name="Henrissat B."/>
            <person name="Kuo A."/>
            <person name="Liang C."/>
            <person name="Lipzen A."/>
            <person name="Lutzoni F."/>
            <person name="Magnuson J."/>
            <person name="Mondo S."/>
            <person name="Nolan M."/>
            <person name="Ohm R."/>
            <person name="Pangilinan J."/>
            <person name="Park H.-J."/>
            <person name="Ramirez L."/>
            <person name="Alfaro M."/>
            <person name="Sun H."/>
            <person name="Tritt A."/>
            <person name="Yoshinaga Y."/>
            <person name="Zwiers L.-H."/>
            <person name="Turgeon B."/>
            <person name="Goodwin S."/>
            <person name="Spatafora J."/>
            <person name="Crous P."/>
            <person name="Grigoriev I."/>
        </authorList>
    </citation>
    <scope>NUCLEOTIDE SEQUENCE</scope>
    <source>
        <strain evidence="8">CBS 116435</strain>
    </source>
</reference>
<dbReference type="FunFam" id="1.20.1270.60:FF:000079">
    <property type="entry name" value="Transcription factor SipA3"/>
    <property type="match status" value="1"/>
</dbReference>
<accession>A0A9P4UMD0</accession>
<dbReference type="InterPro" id="IPR004148">
    <property type="entry name" value="BAR_dom"/>
</dbReference>
<dbReference type="GO" id="GO:0005737">
    <property type="term" value="C:cytoplasm"/>
    <property type="evidence" value="ECO:0007669"/>
    <property type="project" value="InterPro"/>
</dbReference>
<dbReference type="Pfam" id="PF00169">
    <property type="entry name" value="PH"/>
    <property type="match status" value="1"/>
</dbReference>
<feature type="region of interest" description="Disordered" evidence="5">
    <location>
        <begin position="1399"/>
        <end position="1421"/>
    </location>
</feature>
<dbReference type="Pfam" id="PF16746">
    <property type="entry name" value="BAR_3"/>
    <property type="match status" value="1"/>
</dbReference>
<feature type="domain" description="VASt" evidence="7">
    <location>
        <begin position="965"/>
        <end position="1141"/>
    </location>
</feature>
<dbReference type="OrthoDB" id="10070851at2759"/>
<evidence type="ECO:0000259" key="7">
    <source>
        <dbReference type="PROSITE" id="PS51778"/>
    </source>
</evidence>
<feature type="domain" description="PH" evidence="6">
    <location>
        <begin position="315"/>
        <end position="416"/>
    </location>
</feature>
<dbReference type="SUPFAM" id="SSF103657">
    <property type="entry name" value="BAR/IMD domain-like"/>
    <property type="match status" value="1"/>
</dbReference>
<feature type="region of interest" description="Disordered" evidence="5">
    <location>
        <begin position="530"/>
        <end position="551"/>
    </location>
</feature>
<dbReference type="EMBL" id="MU003811">
    <property type="protein sequence ID" value="KAF2719459.1"/>
    <property type="molecule type" value="Genomic_DNA"/>
</dbReference>
<keyword evidence="9" id="KW-1185">Reference proteome</keyword>
<keyword evidence="2" id="KW-0812">Transmembrane</keyword>
<feature type="region of interest" description="Disordered" evidence="5">
    <location>
        <begin position="293"/>
        <end position="314"/>
    </location>
</feature>
<gene>
    <name evidence="8" type="ORF">K431DRAFT_272765</name>
</gene>
<feature type="compositionally biased region" description="Basic and acidic residues" evidence="5">
    <location>
        <begin position="1400"/>
        <end position="1420"/>
    </location>
</feature>
<evidence type="ECO:0000256" key="5">
    <source>
        <dbReference type="SAM" id="MobiDB-lite"/>
    </source>
</evidence>
<dbReference type="PROSITE" id="PS51778">
    <property type="entry name" value="VAST"/>
    <property type="match status" value="1"/>
</dbReference>
<dbReference type="Gene3D" id="1.20.1270.60">
    <property type="entry name" value="Arfaptin homology (AH) domain/BAR domain"/>
    <property type="match status" value="1"/>
</dbReference>
<comment type="caution">
    <text evidence="8">The sequence shown here is derived from an EMBL/GenBank/DDBJ whole genome shotgun (WGS) entry which is preliminary data.</text>
</comment>
<keyword evidence="4" id="KW-0472">Membrane</keyword>
<dbReference type="FunFam" id="2.30.29.30:FF:000349">
    <property type="entry name" value="Transcription factor SipA3"/>
    <property type="match status" value="1"/>
</dbReference>
<dbReference type="InterPro" id="IPR001849">
    <property type="entry name" value="PH_domain"/>
</dbReference>
<name>A0A9P4UMD0_9PEZI</name>
<dbReference type="CDD" id="cd07609">
    <property type="entry name" value="BAR_SIP3_fungi"/>
    <property type="match status" value="1"/>
</dbReference>
<dbReference type="InterPro" id="IPR031968">
    <property type="entry name" value="VASt"/>
</dbReference>
<comment type="subcellular location">
    <subcellularLocation>
        <location evidence="1">Membrane</location>
    </subcellularLocation>
</comment>
<dbReference type="Pfam" id="PF16016">
    <property type="entry name" value="VASt"/>
    <property type="match status" value="1"/>
</dbReference>
<dbReference type="Proteomes" id="UP000799441">
    <property type="component" value="Unassembled WGS sequence"/>
</dbReference>
<keyword evidence="3" id="KW-1133">Transmembrane helix</keyword>
<protein>
    <recommendedName>
        <fullName evidence="10">Transcription factor SipA3</fullName>
    </recommendedName>
</protein>